<keyword evidence="6" id="KW-0119">Carbohydrate metabolism</keyword>
<dbReference type="Gene3D" id="3.40.980.20">
    <property type="entry name" value="Four-carbon acid sugar kinase, nucleotide binding domain"/>
    <property type="match status" value="1"/>
</dbReference>
<dbReference type="AlphaFoldDB" id="A0AB39VJT5"/>
<dbReference type="InterPro" id="IPR042213">
    <property type="entry name" value="NBD_C_sf"/>
</dbReference>
<dbReference type="Pfam" id="PF07005">
    <property type="entry name" value="SBD_N"/>
    <property type="match status" value="1"/>
</dbReference>
<dbReference type="SUPFAM" id="SSF142764">
    <property type="entry name" value="YgbK-like"/>
    <property type="match status" value="1"/>
</dbReference>
<evidence type="ECO:0000256" key="4">
    <source>
        <dbReference type="ARBA" id="ARBA00022777"/>
    </source>
</evidence>
<feature type="domain" description="Four-carbon acid sugar kinase nucleotide binding" evidence="8">
    <location>
        <begin position="263"/>
        <end position="434"/>
    </location>
</feature>
<dbReference type="NCBIfam" id="NF047819">
    <property type="entry name" value="ThrnKinDtnkGamma"/>
    <property type="match status" value="1"/>
</dbReference>
<evidence type="ECO:0000256" key="2">
    <source>
        <dbReference type="ARBA" id="ARBA00022679"/>
    </source>
</evidence>
<evidence type="ECO:0000259" key="8">
    <source>
        <dbReference type="Pfam" id="PF17042"/>
    </source>
</evidence>
<dbReference type="EC" id="2.7.1.-" evidence="9"/>
<evidence type="ECO:0000256" key="1">
    <source>
        <dbReference type="ARBA" id="ARBA00005715"/>
    </source>
</evidence>
<feature type="domain" description="Four-carbon acid sugar kinase N-terminal" evidence="7">
    <location>
        <begin position="17"/>
        <end position="240"/>
    </location>
</feature>
<evidence type="ECO:0000256" key="5">
    <source>
        <dbReference type="ARBA" id="ARBA00022840"/>
    </source>
</evidence>
<evidence type="ECO:0000256" key="6">
    <source>
        <dbReference type="ARBA" id="ARBA00023277"/>
    </source>
</evidence>
<proteinExistence type="inferred from homology"/>
<name>A0AB39VJT5_9GAMM</name>
<accession>A0AB39VJT5</accession>
<dbReference type="InterPro" id="IPR031475">
    <property type="entry name" value="NBD_C"/>
</dbReference>
<keyword evidence="3" id="KW-0547">Nucleotide-binding</keyword>
<reference evidence="9" key="1">
    <citation type="submission" date="2024-07" db="EMBL/GenBank/DDBJ databases">
        <authorList>
            <person name="Biller S.J."/>
        </authorList>
    </citation>
    <scope>NUCLEOTIDE SEQUENCE</scope>
    <source>
        <strain evidence="9">WC2420</strain>
    </source>
</reference>
<comment type="similarity">
    <text evidence="1">Belongs to the four-carbon acid sugar kinase family.</text>
</comment>
<dbReference type="InterPro" id="IPR037051">
    <property type="entry name" value="4-carb_acid_sugar_kinase_N_sf"/>
</dbReference>
<dbReference type="Gene3D" id="3.40.50.10840">
    <property type="entry name" value="Putative sugar-binding, N-terminal domain"/>
    <property type="match status" value="1"/>
</dbReference>
<evidence type="ECO:0000259" key="7">
    <source>
        <dbReference type="Pfam" id="PF07005"/>
    </source>
</evidence>
<keyword evidence="5" id="KW-0067">ATP-binding</keyword>
<evidence type="ECO:0000313" key="9">
    <source>
        <dbReference type="EMBL" id="XDU70798.1"/>
    </source>
</evidence>
<gene>
    <name evidence="9" type="ORF">AB3G37_14570</name>
</gene>
<dbReference type="GO" id="GO:0005524">
    <property type="term" value="F:ATP binding"/>
    <property type="evidence" value="ECO:0007669"/>
    <property type="project" value="UniProtKB-KW"/>
</dbReference>
<evidence type="ECO:0000256" key="3">
    <source>
        <dbReference type="ARBA" id="ARBA00022741"/>
    </source>
</evidence>
<dbReference type="Pfam" id="PF17042">
    <property type="entry name" value="NBD_C"/>
    <property type="match status" value="1"/>
</dbReference>
<sequence>MMAEIVTIAELPIPPQMLVIADDFTGANDTGVALVGRGLKVCVQFDVAENKPIAGQAQIYSTDSRALMPIQAALRVTKVIQSTLAGLSDSSWVFKKMDSTLRGNPGAETEAALNALDCRLAIVATAVPELGRIVTGGYCYVNGCLLTDTEFATDPKTPVNTASVGECFAEQTTLRQHHISLDALRSADFSQRLAALANSGVRMVIVDSHTSADLALIVKAAESLPFRPLLVGASGLSHALAEHCLSVREISATVVGSETAPALAVIGSMSETAASQIAFACQHRPTTVIDIDILELFSPDAQRLLPTLCAQICRAMGQGKHCIVSTCQNGQQRQEVAMFCQQKKISRSQMGERIAAFLGQLTQQVFEDSPVMPGGLFLSGGDIALAVARALGATGFEIKGQIAGCVPWGYLLDSQFQRLPVMTKAGGFGAENTLFDVLRFIEEKLSD</sequence>
<keyword evidence="4 9" id="KW-0418">Kinase</keyword>
<dbReference type="EMBL" id="CP165628">
    <property type="protein sequence ID" value="XDU70798.1"/>
    <property type="molecule type" value="Genomic_DNA"/>
</dbReference>
<keyword evidence="2 9" id="KW-0808">Transferase</keyword>
<organism evidence="9">
    <name type="scientific">Rouxiella sp. WC2420</name>
    <dbReference type="NCBI Taxonomy" id="3234145"/>
    <lineage>
        <taxon>Bacteria</taxon>
        <taxon>Pseudomonadati</taxon>
        <taxon>Pseudomonadota</taxon>
        <taxon>Gammaproteobacteria</taxon>
        <taxon>Enterobacterales</taxon>
        <taxon>Yersiniaceae</taxon>
        <taxon>Rouxiella</taxon>
    </lineage>
</organism>
<protein>
    <submittedName>
        <fullName evidence="9">Four-carbon acid sugar kinase family protein</fullName>
        <ecNumber evidence="9">2.7.1.-</ecNumber>
    </submittedName>
</protein>
<dbReference type="InterPro" id="IPR010737">
    <property type="entry name" value="4-carb_acid_sugar_kinase_N"/>
</dbReference>
<dbReference type="GO" id="GO:0016301">
    <property type="term" value="F:kinase activity"/>
    <property type="evidence" value="ECO:0007669"/>
    <property type="project" value="UniProtKB-KW"/>
</dbReference>
<dbReference type="RefSeq" id="WP_369788245.1">
    <property type="nucleotide sequence ID" value="NZ_CP165628.1"/>
</dbReference>